<comment type="similarity">
    <text evidence="2">Belongs to the binding-protein-dependent transport system permease family. FecCD subfamily.</text>
</comment>
<dbReference type="AlphaFoldDB" id="A0A0M1NK22"/>
<dbReference type="PANTHER" id="PTHR30472">
    <property type="entry name" value="FERRIC ENTEROBACTIN TRANSPORT SYSTEM PERMEASE PROTEIN"/>
    <property type="match status" value="1"/>
</dbReference>
<comment type="subcellular location">
    <subcellularLocation>
        <location evidence="1">Cell membrane</location>
        <topology evidence="1">Multi-pass membrane protein</topology>
    </subcellularLocation>
</comment>
<dbReference type="SUPFAM" id="SSF81345">
    <property type="entry name" value="ABC transporter involved in vitamin B12 uptake, BtuC"/>
    <property type="match status" value="1"/>
</dbReference>
<dbReference type="Proteomes" id="UP000036932">
    <property type="component" value="Unassembled WGS sequence"/>
</dbReference>
<keyword evidence="7 8" id="KW-0472">Membrane</keyword>
<reference evidence="10" key="1">
    <citation type="submission" date="2015-08" db="EMBL/GenBank/DDBJ databases">
        <title>Genome sequencing project for genomic taxonomy and phylogenomics of Bacillus-like bacteria.</title>
        <authorList>
            <person name="Liu B."/>
            <person name="Wang J."/>
            <person name="Zhu Y."/>
            <person name="Liu G."/>
            <person name="Chen Q."/>
            <person name="Chen Z."/>
            <person name="Lan J."/>
            <person name="Che J."/>
            <person name="Ge C."/>
            <person name="Shi H."/>
            <person name="Pan Z."/>
            <person name="Liu X."/>
        </authorList>
    </citation>
    <scope>NUCLEOTIDE SEQUENCE [LARGE SCALE GENOMIC DNA]</scope>
    <source>
        <strain evidence="10">FJAT-22460</strain>
    </source>
</reference>
<dbReference type="RefSeq" id="WP_054403991.1">
    <property type="nucleotide sequence ID" value="NZ_LIUT01000003.1"/>
</dbReference>
<dbReference type="GO" id="GO:0022857">
    <property type="term" value="F:transmembrane transporter activity"/>
    <property type="evidence" value="ECO:0007669"/>
    <property type="project" value="InterPro"/>
</dbReference>
<protein>
    <submittedName>
        <fullName evidence="9">Iron ABC transporter</fullName>
    </submittedName>
</protein>
<evidence type="ECO:0000256" key="8">
    <source>
        <dbReference type="SAM" id="Phobius"/>
    </source>
</evidence>
<dbReference type="InterPro" id="IPR037294">
    <property type="entry name" value="ABC_BtuC-like"/>
</dbReference>
<evidence type="ECO:0000313" key="9">
    <source>
        <dbReference type="EMBL" id="KOR82370.1"/>
    </source>
</evidence>
<dbReference type="FunFam" id="1.10.3470.10:FF:000001">
    <property type="entry name" value="Vitamin B12 ABC transporter permease BtuC"/>
    <property type="match status" value="1"/>
</dbReference>
<feature type="transmembrane region" description="Helical" evidence="8">
    <location>
        <begin position="155"/>
        <end position="180"/>
    </location>
</feature>
<accession>A0A0M1NK22</accession>
<keyword evidence="10" id="KW-1185">Reference proteome</keyword>
<dbReference type="PANTHER" id="PTHR30472:SF25">
    <property type="entry name" value="ABC TRANSPORTER PERMEASE PROTEIN MJ0876-RELATED"/>
    <property type="match status" value="1"/>
</dbReference>
<organism evidence="9 10">
    <name type="scientific">Paenibacillus solani</name>
    <dbReference type="NCBI Taxonomy" id="1705565"/>
    <lineage>
        <taxon>Bacteria</taxon>
        <taxon>Bacillati</taxon>
        <taxon>Bacillota</taxon>
        <taxon>Bacilli</taxon>
        <taxon>Bacillales</taxon>
        <taxon>Paenibacillaceae</taxon>
        <taxon>Paenibacillus</taxon>
    </lineage>
</organism>
<dbReference type="InterPro" id="IPR000522">
    <property type="entry name" value="ABC_transptr_permease_BtuC"/>
</dbReference>
<feature type="transmembrane region" description="Helical" evidence="8">
    <location>
        <begin position="100"/>
        <end position="118"/>
    </location>
</feature>
<evidence type="ECO:0000256" key="6">
    <source>
        <dbReference type="ARBA" id="ARBA00022989"/>
    </source>
</evidence>
<evidence type="ECO:0000256" key="5">
    <source>
        <dbReference type="ARBA" id="ARBA00022692"/>
    </source>
</evidence>
<name>A0A0M1NK22_9BACL</name>
<dbReference type="Gene3D" id="1.10.3470.10">
    <property type="entry name" value="ABC transporter involved in vitamin B12 uptake, BtuC"/>
    <property type="match status" value="1"/>
</dbReference>
<dbReference type="PATRIC" id="fig|1705565.3.peg.5703"/>
<gene>
    <name evidence="9" type="ORF">AM231_18755</name>
</gene>
<feature type="transmembrane region" description="Helical" evidence="8">
    <location>
        <begin position="71"/>
        <end position="88"/>
    </location>
</feature>
<evidence type="ECO:0000256" key="3">
    <source>
        <dbReference type="ARBA" id="ARBA00022448"/>
    </source>
</evidence>
<dbReference type="CDD" id="cd06550">
    <property type="entry name" value="TM_ABC_iron-siderophores_like"/>
    <property type="match status" value="1"/>
</dbReference>
<feature type="transmembrane region" description="Helical" evidence="8">
    <location>
        <begin position="201"/>
        <end position="221"/>
    </location>
</feature>
<dbReference type="GO" id="GO:0005886">
    <property type="term" value="C:plasma membrane"/>
    <property type="evidence" value="ECO:0007669"/>
    <property type="project" value="UniProtKB-SubCell"/>
</dbReference>
<proteinExistence type="inferred from homology"/>
<comment type="caution">
    <text evidence="9">The sequence shown here is derived from an EMBL/GenBank/DDBJ whole genome shotgun (WGS) entry which is preliminary data.</text>
</comment>
<dbReference type="EMBL" id="LIUT01000003">
    <property type="protein sequence ID" value="KOR82370.1"/>
    <property type="molecule type" value="Genomic_DNA"/>
</dbReference>
<feature type="transmembrane region" description="Helical" evidence="8">
    <location>
        <begin position="6"/>
        <end position="33"/>
    </location>
</feature>
<dbReference type="OrthoDB" id="9811721at2"/>
<keyword evidence="6 8" id="KW-1133">Transmembrane helix</keyword>
<dbReference type="Pfam" id="PF01032">
    <property type="entry name" value="FecCD"/>
    <property type="match status" value="1"/>
</dbReference>
<evidence type="ECO:0000256" key="4">
    <source>
        <dbReference type="ARBA" id="ARBA00022475"/>
    </source>
</evidence>
<evidence type="ECO:0000256" key="2">
    <source>
        <dbReference type="ARBA" id="ARBA00007935"/>
    </source>
</evidence>
<evidence type="ECO:0000256" key="1">
    <source>
        <dbReference type="ARBA" id="ARBA00004651"/>
    </source>
</evidence>
<keyword evidence="4" id="KW-1003">Cell membrane</keyword>
<keyword evidence="3" id="KW-0813">Transport</keyword>
<feature type="transmembrane region" description="Helical" evidence="8">
    <location>
        <begin position="316"/>
        <end position="337"/>
    </location>
</feature>
<feature type="transmembrane region" description="Helical" evidence="8">
    <location>
        <begin position="287"/>
        <end position="304"/>
    </location>
</feature>
<evidence type="ECO:0000313" key="10">
    <source>
        <dbReference type="Proteomes" id="UP000036932"/>
    </source>
</evidence>
<keyword evidence="5 8" id="KW-0812">Transmembrane</keyword>
<sequence>MSKKLAGFGAAGLILLLLTLVVSLGIGSVHLPVREIGAMLLHRLPGIGDSIVPNWEASSEQILMKVRLPRILLGMLVGASLAIAGAAFQGVLRNPLADPFTLGVSSGAALGAASLIFYGMEYSFAGGYTLPLVAFLTGAGTLWVVLLLARDQGKLPIHGLILSGVVMQSFLGAVVSFLTVMSKDTVNQILYWTMGSLSMRGWSYTAILFPYFIAGFIYLWSRSRALNILSLGERQAAHMGVNVDRLKTSVLIVATLLAAAAVSVSGVIGFVGLVVPHMIRLITGSDYRVIVPLSALGGAIFMVWCDTAARSVLAPMEIPLGVVTAFIGAPFFAYLLYRNKKRRREALT</sequence>
<evidence type="ECO:0000256" key="7">
    <source>
        <dbReference type="ARBA" id="ARBA00023136"/>
    </source>
</evidence>
<dbReference type="GO" id="GO:0033214">
    <property type="term" value="P:siderophore-iron import into cell"/>
    <property type="evidence" value="ECO:0007669"/>
    <property type="project" value="TreeGrafter"/>
</dbReference>
<feature type="transmembrane region" description="Helical" evidence="8">
    <location>
        <begin position="250"/>
        <end position="275"/>
    </location>
</feature>
<feature type="transmembrane region" description="Helical" evidence="8">
    <location>
        <begin position="130"/>
        <end position="149"/>
    </location>
</feature>